<dbReference type="Gene3D" id="1.10.510.10">
    <property type="entry name" value="Transferase(Phosphotransferase) domain 1"/>
    <property type="match status" value="1"/>
</dbReference>
<accession>A0A6J2YK48</accession>
<sequence length="629" mass="70859">MPPKKKAANGYKFAEPLPKGIILEDIGKKKWSLGVSIGKGGFGEIYSAQEEGAKGNKYPYVVKIEPHENGPLFVEVNFYIRNAKLADIESFKRDNGLKMLGMPVYYGSGSLEYKGEKYRFLVMDKFGSDLHKLYLENGKEFPTDTVFKLGIQIIDVLKYMHEKGYVHADIKAANLLMGLSKETQNKQVYLVDFGLATKYNLDKEFKPNPKKAHDGTIEYLSRDAHQGVQTRRGDLEILAYNMIHWLGCKLPWEDNLKDPKKVQNSKEESMSTVDKMVKSCFGSKSAPKGIVNFLKYLKTLKFDTEPDYEKIQKIFTEGIKEASGTLTSPLQFSVKKTPLRKVKTPVPNSRSNKTKEKVTKHTEESTPKAAKTGKPKDLVTVIQDDSDNEEGDYQSDSDATVVPKPKTKLKKENFKTKNMRAKKIEVNNSDHESDSEQEEPPPKKLRQGKKDDIPEKKRNLRARKIEVNDSDRDSDSEQEPPVKKPVVAKKTTTKSKKAKKNDTEMIHSDSENVTVRKKVNTNRNQATNLKKGQAMSLNDINSAVGLTDAMKEVMRKRLNKAPKKKGKNNDDLNGKAITEADELLGYNDEMREIASKKKTNQAASTSRSKRKIIKSPIANGVIIEGSDSE</sequence>
<dbReference type="RefSeq" id="XP_030763514.1">
    <property type="nucleotide sequence ID" value="XM_030907654.1"/>
</dbReference>
<evidence type="ECO:0000256" key="2">
    <source>
        <dbReference type="ARBA" id="ARBA00022741"/>
    </source>
</evidence>
<evidence type="ECO:0000256" key="3">
    <source>
        <dbReference type="ARBA" id="ARBA00022840"/>
    </source>
</evidence>
<dbReference type="Proteomes" id="UP000504635">
    <property type="component" value="Unplaced"/>
</dbReference>
<keyword evidence="7" id="KW-1185">Reference proteome</keyword>
<evidence type="ECO:0000256" key="5">
    <source>
        <dbReference type="SAM" id="MobiDB-lite"/>
    </source>
</evidence>
<dbReference type="InterPro" id="IPR050235">
    <property type="entry name" value="CK1_Ser-Thr_kinase"/>
</dbReference>
<evidence type="ECO:0000313" key="7">
    <source>
        <dbReference type="Proteomes" id="UP000504635"/>
    </source>
</evidence>
<dbReference type="InterPro" id="IPR011009">
    <property type="entry name" value="Kinase-like_dom_sf"/>
</dbReference>
<dbReference type="PROSITE" id="PS00108">
    <property type="entry name" value="PROTEIN_KINASE_ST"/>
    <property type="match status" value="1"/>
</dbReference>
<reference evidence="8" key="1">
    <citation type="submission" date="2025-08" db="UniProtKB">
        <authorList>
            <consortium name="RefSeq"/>
        </authorList>
    </citation>
    <scope>IDENTIFICATION</scope>
    <source>
        <tissue evidence="8">Gonads</tissue>
    </source>
</reference>
<dbReference type="EC" id="2.7.11.1" evidence="1"/>
<dbReference type="InParanoid" id="A0A6J2YK48"/>
<feature type="compositionally biased region" description="Basic and acidic residues" evidence="5">
    <location>
        <begin position="500"/>
        <end position="510"/>
    </location>
</feature>
<dbReference type="Pfam" id="PF00069">
    <property type="entry name" value="Pkinase"/>
    <property type="match status" value="1"/>
</dbReference>
<dbReference type="PROSITE" id="PS00107">
    <property type="entry name" value="PROTEIN_KINASE_ATP"/>
    <property type="match status" value="1"/>
</dbReference>
<keyword evidence="2 4" id="KW-0547">Nucleotide-binding</keyword>
<dbReference type="PROSITE" id="PS50011">
    <property type="entry name" value="PROTEIN_KINASE_DOM"/>
    <property type="match status" value="1"/>
</dbReference>
<gene>
    <name evidence="8" type="primary">LOC115888079</name>
</gene>
<dbReference type="KEGG" id="soy:115888079"/>
<feature type="region of interest" description="Disordered" evidence="5">
    <location>
        <begin position="338"/>
        <end position="519"/>
    </location>
</feature>
<evidence type="ECO:0000256" key="1">
    <source>
        <dbReference type="ARBA" id="ARBA00012513"/>
    </source>
</evidence>
<evidence type="ECO:0000256" key="4">
    <source>
        <dbReference type="PROSITE-ProRule" id="PRU10141"/>
    </source>
</evidence>
<dbReference type="SMART" id="SM00220">
    <property type="entry name" value="S_TKc"/>
    <property type="match status" value="1"/>
</dbReference>
<dbReference type="PANTHER" id="PTHR11909">
    <property type="entry name" value="CASEIN KINASE-RELATED"/>
    <property type="match status" value="1"/>
</dbReference>
<name>A0A6J2YK48_SITOR</name>
<dbReference type="InterPro" id="IPR000719">
    <property type="entry name" value="Prot_kinase_dom"/>
</dbReference>
<dbReference type="GeneID" id="115888079"/>
<feature type="region of interest" description="Disordered" evidence="5">
    <location>
        <begin position="592"/>
        <end position="629"/>
    </location>
</feature>
<dbReference type="OrthoDB" id="2687620at2759"/>
<dbReference type="GO" id="GO:0005524">
    <property type="term" value="F:ATP binding"/>
    <property type="evidence" value="ECO:0007669"/>
    <property type="project" value="UniProtKB-UniRule"/>
</dbReference>
<dbReference type="InterPro" id="IPR017441">
    <property type="entry name" value="Protein_kinase_ATP_BS"/>
</dbReference>
<protein>
    <recommendedName>
        <fullName evidence="1">non-specific serine/threonine protein kinase</fullName>
        <ecNumber evidence="1">2.7.11.1</ecNumber>
    </recommendedName>
</protein>
<feature type="compositionally biased region" description="Basic and acidic residues" evidence="5">
    <location>
        <begin position="448"/>
        <end position="475"/>
    </location>
</feature>
<dbReference type="FunCoup" id="A0A6J2YK48">
    <property type="interactions" value="1337"/>
</dbReference>
<feature type="compositionally biased region" description="Basic and acidic residues" evidence="5">
    <location>
        <begin position="422"/>
        <end position="434"/>
    </location>
</feature>
<feature type="compositionally biased region" description="Basic and acidic residues" evidence="5">
    <location>
        <begin position="353"/>
        <end position="366"/>
    </location>
</feature>
<organism evidence="7 8">
    <name type="scientific">Sitophilus oryzae</name>
    <name type="common">Rice weevil</name>
    <name type="synonym">Curculio oryzae</name>
    <dbReference type="NCBI Taxonomy" id="7048"/>
    <lineage>
        <taxon>Eukaryota</taxon>
        <taxon>Metazoa</taxon>
        <taxon>Ecdysozoa</taxon>
        <taxon>Arthropoda</taxon>
        <taxon>Hexapoda</taxon>
        <taxon>Insecta</taxon>
        <taxon>Pterygota</taxon>
        <taxon>Neoptera</taxon>
        <taxon>Endopterygota</taxon>
        <taxon>Coleoptera</taxon>
        <taxon>Polyphaga</taxon>
        <taxon>Cucujiformia</taxon>
        <taxon>Curculionidae</taxon>
        <taxon>Dryophthorinae</taxon>
        <taxon>Sitophilus</taxon>
    </lineage>
</organism>
<dbReference type="SUPFAM" id="SSF56112">
    <property type="entry name" value="Protein kinase-like (PK-like)"/>
    <property type="match status" value="1"/>
</dbReference>
<evidence type="ECO:0000259" key="6">
    <source>
        <dbReference type="PROSITE" id="PS50011"/>
    </source>
</evidence>
<dbReference type="InterPro" id="IPR008271">
    <property type="entry name" value="Ser/Thr_kinase_AS"/>
</dbReference>
<feature type="domain" description="Protein kinase" evidence="6">
    <location>
        <begin position="31"/>
        <end position="315"/>
    </location>
</feature>
<evidence type="ECO:0000313" key="8">
    <source>
        <dbReference type="RefSeq" id="XP_030763514.1"/>
    </source>
</evidence>
<proteinExistence type="predicted"/>
<dbReference type="GO" id="GO:0004674">
    <property type="term" value="F:protein serine/threonine kinase activity"/>
    <property type="evidence" value="ECO:0007669"/>
    <property type="project" value="UniProtKB-EC"/>
</dbReference>
<keyword evidence="3 4" id="KW-0067">ATP-binding</keyword>
<feature type="compositionally biased region" description="Acidic residues" evidence="5">
    <location>
        <begin position="384"/>
        <end position="395"/>
    </location>
</feature>
<feature type="binding site" evidence="4">
    <location>
        <position position="63"/>
    </location>
    <ligand>
        <name>ATP</name>
        <dbReference type="ChEBI" id="CHEBI:30616"/>
    </ligand>
</feature>
<dbReference type="AlphaFoldDB" id="A0A6J2YK48"/>